<reference evidence="1 2" key="1">
    <citation type="submission" date="2013-07" db="EMBL/GenBank/DDBJ databases">
        <title>Comparative Genomic and Metabolomic Analysis of Twelve Strains of Pseudoalteromonas luteoviolacea.</title>
        <authorList>
            <person name="Vynne N.G."/>
            <person name="Mansson M."/>
            <person name="Gram L."/>
        </authorList>
    </citation>
    <scope>NUCLEOTIDE SEQUENCE [LARGE SCALE GENOMIC DNA]</scope>
    <source>
        <strain evidence="1 2">H33</strain>
    </source>
</reference>
<evidence type="ECO:0000313" key="2">
    <source>
        <dbReference type="Proteomes" id="UP000076503"/>
    </source>
</evidence>
<comment type="caution">
    <text evidence="1">The sequence shown here is derived from an EMBL/GenBank/DDBJ whole genome shotgun (WGS) entry which is preliminary data.</text>
</comment>
<organism evidence="1 2">
    <name type="scientific">Pseudoalteromonas luteoviolacea H33</name>
    <dbReference type="NCBI Taxonomy" id="1365251"/>
    <lineage>
        <taxon>Bacteria</taxon>
        <taxon>Pseudomonadati</taxon>
        <taxon>Pseudomonadota</taxon>
        <taxon>Gammaproteobacteria</taxon>
        <taxon>Alteromonadales</taxon>
        <taxon>Pseudoalteromonadaceae</taxon>
        <taxon>Pseudoalteromonas</taxon>
    </lineage>
</organism>
<dbReference type="Proteomes" id="UP000076503">
    <property type="component" value="Unassembled WGS sequence"/>
</dbReference>
<sequence>MDTFDANEDGVRMIQVDWYRMCKNSQNQNTKRIVWK</sequence>
<dbReference type="AlphaFoldDB" id="A0A167FMZ3"/>
<name>A0A167FMZ3_9GAMM</name>
<accession>A0A167FMZ3</accession>
<dbReference type="PATRIC" id="fig|1365251.3.peg.1070"/>
<dbReference type="EMBL" id="AUXZ01000062">
    <property type="protein sequence ID" value="KZN52533.1"/>
    <property type="molecule type" value="Genomic_DNA"/>
</dbReference>
<gene>
    <name evidence="1" type="ORF">N476_10745</name>
</gene>
<evidence type="ECO:0000313" key="1">
    <source>
        <dbReference type="EMBL" id="KZN52533.1"/>
    </source>
</evidence>
<proteinExistence type="predicted"/>
<protein>
    <submittedName>
        <fullName evidence="1">Uncharacterized protein</fullName>
    </submittedName>
</protein>